<dbReference type="RefSeq" id="WP_190970543.1">
    <property type="nucleotide sequence ID" value="NZ_JACJTB010000054.1"/>
</dbReference>
<protein>
    <submittedName>
        <fullName evidence="2">SMI1/KNR4 family protein</fullName>
    </submittedName>
</protein>
<dbReference type="EMBL" id="JACJTB010000054">
    <property type="protein sequence ID" value="MBD2597927.1"/>
    <property type="molecule type" value="Genomic_DNA"/>
</dbReference>
<evidence type="ECO:0000313" key="3">
    <source>
        <dbReference type="Proteomes" id="UP000603457"/>
    </source>
</evidence>
<dbReference type="SUPFAM" id="SSF160631">
    <property type="entry name" value="SMI1/KNR4-like"/>
    <property type="match status" value="1"/>
</dbReference>
<sequence>MNNNSNQPREFDALLGGNAPPPVNDVVLGGIGGVKSSFKSSVLTESLDRILKALEEKDPEMASCLQPGLTCKEIDEITKDLPFKLPEELYELYQWRNGLCNYIVFGWGKWNGIQLIFRPLVEAVNDFHKLKKRGSPSNLFRIFLLIHQLGGDYFAVLLGDETNPIIHFDDNSEIFIDQRNYSKKSAFFSSLTTLMYAIAECFKDAIYTETDSNGYISWEFDEDKVKAILHKYNTGNFKIYRA</sequence>
<gene>
    <name evidence="2" type="ORF">H6G74_26915</name>
</gene>
<name>A0ABR8G3Y2_9NOSO</name>
<proteinExistence type="predicted"/>
<keyword evidence="3" id="KW-1185">Reference proteome</keyword>
<dbReference type="Pfam" id="PF09346">
    <property type="entry name" value="SMI1_KNR4"/>
    <property type="match status" value="1"/>
</dbReference>
<reference evidence="2 3" key="1">
    <citation type="journal article" date="2020" name="ISME J.">
        <title>Comparative genomics reveals insights into cyanobacterial evolution and habitat adaptation.</title>
        <authorList>
            <person name="Chen M.Y."/>
            <person name="Teng W.K."/>
            <person name="Zhao L."/>
            <person name="Hu C.X."/>
            <person name="Zhou Y.K."/>
            <person name="Han B.P."/>
            <person name="Song L.R."/>
            <person name="Shu W.S."/>
        </authorList>
    </citation>
    <scope>NUCLEOTIDE SEQUENCE [LARGE SCALE GENOMIC DNA]</scope>
    <source>
        <strain evidence="2 3">FACHB-130</strain>
    </source>
</reference>
<dbReference type="InterPro" id="IPR037883">
    <property type="entry name" value="Knr4/Smi1-like_sf"/>
</dbReference>
<dbReference type="SMART" id="SM00860">
    <property type="entry name" value="SMI1_KNR4"/>
    <property type="match status" value="1"/>
</dbReference>
<dbReference type="InterPro" id="IPR018958">
    <property type="entry name" value="Knr4/Smi1-like_dom"/>
</dbReference>
<dbReference type="Gene3D" id="3.40.1580.10">
    <property type="entry name" value="SMI1/KNR4-like"/>
    <property type="match status" value="1"/>
</dbReference>
<feature type="domain" description="Knr4/Smi1-like" evidence="1">
    <location>
        <begin position="68"/>
        <end position="197"/>
    </location>
</feature>
<accession>A0ABR8G3Y2</accession>
<organism evidence="2 3">
    <name type="scientific">Nostoc spongiaeforme FACHB-130</name>
    <dbReference type="NCBI Taxonomy" id="1357510"/>
    <lineage>
        <taxon>Bacteria</taxon>
        <taxon>Bacillati</taxon>
        <taxon>Cyanobacteriota</taxon>
        <taxon>Cyanophyceae</taxon>
        <taxon>Nostocales</taxon>
        <taxon>Nostocaceae</taxon>
        <taxon>Nostoc</taxon>
    </lineage>
</organism>
<evidence type="ECO:0000259" key="1">
    <source>
        <dbReference type="SMART" id="SM00860"/>
    </source>
</evidence>
<dbReference type="Proteomes" id="UP000603457">
    <property type="component" value="Unassembled WGS sequence"/>
</dbReference>
<comment type="caution">
    <text evidence="2">The sequence shown here is derived from an EMBL/GenBank/DDBJ whole genome shotgun (WGS) entry which is preliminary data.</text>
</comment>
<evidence type="ECO:0000313" key="2">
    <source>
        <dbReference type="EMBL" id="MBD2597927.1"/>
    </source>
</evidence>